<dbReference type="InterPro" id="IPR028082">
    <property type="entry name" value="Peripla_BP_I"/>
</dbReference>
<dbReference type="Gene3D" id="2.10.50.30">
    <property type="entry name" value="GPCR, family 3, nine cysteines domain"/>
    <property type="match status" value="1"/>
</dbReference>
<feature type="transmembrane region" description="Helical" evidence="11">
    <location>
        <begin position="560"/>
        <end position="585"/>
    </location>
</feature>
<keyword evidence="6" id="KW-0297">G-protein coupled receptor</keyword>
<keyword evidence="7 11" id="KW-0472">Membrane</keyword>
<evidence type="ECO:0000256" key="5">
    <source>
        <dbReference type="ARBA" id="ARBA00022989"/>
    </source>
</evidence>
<feature type="transmembrane region" description="Helical" evidence="11">
    <location>
        <begin position="720"/>
        <end position="742"/>
    </location>
</feature>
<keyword evidence="5 11" id="KW-1133">Transmembrane helix</keyword>
<comment type="subcellular location">
    <subcellularLocation>
        <location evidence="1">Cell membrane</location>
        <topology evidence="1">Multi-pass membrane protein</topology>
    </subcellularLocation>
</comment>
<dbReference type="Ensembl" id="ENSSMRT00000004548.1">
    <property type="protein sequence ID" value="ENSSMRP00000003829.1"/>
    <property type="gene ID" value="ENSSMRG00000003186.1"/>
</dbReference>
<dbReference type="PRINTS" id="PR01535">
    <property type="entry name" value="VOMERONASL2R"/>
</dbReference>
<feature type="domain" description="G-protein coupled receptors family 3 profile" evidence="12">
    <location>
        <begin position="560"/>
        <end position="824"/>
    </location>
</feature>
<protein>
    <recommendedName>
        <fullName evidence="12">G-protein coupled receptors family 3 profile domain-containing protein</fullName>
    </recommendedName>
</protein>
<dbReference type="InterPro" id="IPR000337">
    <property type="entry name" value="GPCR_3"/>
</dbReference>
<feature type="transmembrane region" description="Helical" evidence="11">
    <location>
        <begin position="754"/>
        <end position="775"/>
    </location>
</feature>
<accession>A0A8D0B6I5</accession>
<keyword evidence="3 11" id="KW-0812">Transmembrane</keyword>
<dbReference type="Proteomes" id="UP000694421">
    <property type="component" value="Unplaced"/>
</dbReference>
<dbReference type="InterPro" id="IPR017978">
    <property type="entry name" value="GPCR_3_C"/>
</dbReference>
<dbReference type="PROSITE" id="PS00981">
    <property type="entry name" value="G_PROTEIN_RECEP_F3_3"/>
    <property type="match status" value="1"/>
</dbReference>
<dbReference type="AlphaFoldDB" id="A0A8D0B6I5"/>
<dbReference type="InterPro" id="IPR000068">
    <property type="entry name" value="GPCR_3_Ca_sens_rcpt-rel"/>
</dbReference>
<keyword evidence="14" id="KW-1185">Reference proteome</keyword>
<feature type="transmembrane region" description="Helical" evidence="11">
    <location>
        <begin position="674"/>
        <end position="692"/>
    </location>
</feature>
<evidence type="ECO:0000259" key="12">
    <source>
        <dbReference type="PROSITE" id="PS50259"/>
    </source>
</evidence>
<sequence length="825" mass="93781">LLPHSVQYFRYFENIYFFHYKINSSYSSVPKNYQHILALALAVKEINENPQILPNITLGFHILNSYYTARMTYKATLSLLSTQHSFVPNFNCHKQNNLMALIGECISEITANIAIISAIHKTPQVGYIDDKKLFPFLYHFVPNETNQHMGIVKLFQRFGWTWIGLITVDDDKGERFLHRMRENLSQGGICSAFEIKLPKWDYVDDMIDYGIRNLETYEIVFETKVNVFLIYGEPPSFLFLRTMLFIAPLMGFPPLGKVWIVTSHWDFATVSIQRNWDIQTFQGSLSFTVHSNQPLGFQNFIQMVKPSMAKGDSFLQEFWEQVFSCSLKLSTQGNEEKDGKDNEHNICTGKEKLHSLPGVLFEMNMTGHSYNVYNAVYAVAHALHEIYKYSSKVRRIEKKRMTFQNVQSCAVLNVEPAICTPLLNILFNNNAGDTIHFDENGELVTEFDITNWVIFPNGSIIRVKVGRLELPSPLGKELTIHDDLIVWHPSFNQMLPVSVCNDKCYPGFSKNKREGEKFCCYDCFPCPEMMISAHKDKYPNQDKTQCIPRTLNYLSYTDNLGVILASLATSFSFITALILANFMQYRNTPIVKANNQTLTYILLISLLLCFLCSFLFIGQPGKVICPLQQTSFGIVFSVALSTILAKTFTVVLAFMATKPGSEIRNLINKGLAKYIVLSGSFLQASISALWLSTSPPFPDTDMHSLNGEIILKCNEGSAMMFYAVLSYLAVLAIISFIVAFLARKLPDSFNEAKFITFSMLVFFSVWLSFVPTYLSTKGKDTVAVAIFSILSSSAGLLGCIFFPKCYIILMRPELNSREHLIGRRK</sequence>
<keyword evidence="4" id="KW-0732">Signal</keyword>
<dbReference type="PRINTS" id="PR00248">
    <property type="entry name" value="GPCRMGR"/>
</dbReference>
<evidence type="ECO:0000256" key="11">
    <source>
        <dbReference type="SAM" id="Phobius"/>
    </source>
</evidence>
<keyword evidence="8" id="KW-0675">Receptor</keyword>
<dbReference type="PROSITE" id="PS50259">
    <property type="entry name" value="G_PROTEIN_RECEP_F3_4"/>
    <property type="match status" value="1"/>
</dbReference>
<evidence type="ECO:0000313" key="14">
    <source>
        <dbReference type="Proteomes" id="UP000694421"/>
    </source>
</evidence>
<evidence type="ECO:0000256" key="2">
    <source>
        <dbReference type="ARBA" id="ARBA00022475"/>
    </source>
</evidence>
<dbReference type="InterPro" id="IPR011500">
    <property type="entry name" value="GPCR_3_9-Cys_dom"/>
</dbReference>
<keyword evidence="10" id="KW-0807">Transducer</keyword>
<dbReference type="Gene3D" id="3.40.50.2300">
    <property type="match status" value="2"/>
</dbReference>
<dbReference type="InterPro" id="IPR017979">
    <property type="entry name" value="GPCR_3_CS"/>
</dbReference>
<reference evidence="13" key="2">
    <citation type="submission" date="2025-09" db="UniProtKB">
        <authorList>
            <consortium name="Ensembl"/>
        </authorList>
    </citation>
    <scope>IDENTIFICATION</scope>
</reference>
<feature type="transmembrane region" description="Helical" evidence="11">
    <location>
        <begin position="630"/>
        <end position="654"/>
    </location>
</feature>
<dbReference type="InterPro" id="IPR004073">
    <property type="entry name" value="GPCR_3_vmron_rcpt_2"/>
</dbReference>
<reference evidence="13" key="1">
    <citation type="submission" date="2025-08" db="UniProtKB">
        <authorList>
            <consortium name="Ensembl"/>
        </authorList>
    </citation>
    <scope>IDENTIFICATION</scope>
</reference>
<dbReference type="GO" id="GO:0005886">
    <property type="term" value="C:plasma membrane"/>
    <property type="evidence" value="ECO:0007669"/>
    <property type="project" value="UniProtKB-SubCell"/>
</dbReference>
<dbReference type="PANTHER" id="PTHR24061">
    <property type="entry name" value="CALCIUM-SENSING RECEPTOR-RELATED"/>
    <property type="match status" value="1"/>
</dbReference>
<dbReference type="SUPFAM" id="SSF53822">
    <property type="entry name" value="Periplasmic binding protein-like I"/>
    <property type="match status" value="1"/>
</dbReference>
<dbReference type="CDD" id="cd15283">
    <property type="entry name" value="7tmC_V2R_pheromone"/>
    <property type="match status" value="1"/>
</dbReference>
<dbReference type="PANTHER" id="PTHR24061:SF599">
    <property type="entry name" value="G-PROTEIN COUPLED RECEPTORS FAMILY 3 PROFILE DOMAIN-CONTAINING PROTEIN"/>
    <property type="match status" value="1"/>
</dbReference>
<dbReference type="OMA" id="HMESHEI"/>
<keyword evidence="9" id="KW-0325">Glycoprotein</keyword>
<evidence type="ECO:0000313" key="13">
    <source>
        <dbReference type="Ensembl" id="ENSSMRP00000003829.1"/>
    </source>
</evidence>
<organism evidence="13 14">
    <name type="scientific">Salvator merianae</name>
    <name type="common">Argentine black and white tegu</name>
    <name type="synonym">Tupinambis merianae</name>
    <dbReference type="NCBI Taxonomy" id="96440"/>
    <lineage>
        <taxon>Eukaryota</taxon>
        <taxon>Metazoa</taxon>
        <taxon>Chordata</taxon>
        <taxon>Craniata</taxon>
        <taxon>Vertebrata</taxon>
        <taxon>Euteleostomi</taxon>
        <taxon>Lepidosauria</taxon>
        <taxon>Squamata</taxon>
        <taxon>Bifurcata</taxon>
        <taxon>Unidentata</taxon>
        <taxon>Episquamata</taxon>
        <taxon>Laterata</taxon>
        <taxon>Teiioidea</taxon>
        <taxon>Teiidae</taxon>
        <taxon>Salvator</taxon>
    </lineage>
</organism>
<dbReference type="GO" id="GO:0004930">
    <property type="term" value="F:G protein-coupled receptor activity"/>
    <property type="evidence" value="ECO:0007669"/>
    <property type="project" value="UniProtKB-KW"/>
</dbReference>
<evidence type="ECO:0000256" key="8">
    <source>
        <dbReference type="ARBA" id="ARBA00023170"/>
    </source>
</evidence>
<dbReference type="Pfam" id="PF00003">
    <property type="entry name" value="7tm_3"/>
    <property type="match status" value="1"/>
</dbReference>
<keyword evidence="2" id="KW-1003">Cell membrane</keyword>
<dbReference type="GeneTree" id="ENSGT00950000182788"/>
<name>A0A8D0B6I5_SALMN</name>
<dbReference type="InterPro" id="IPR001828">
    <property type="entry name" value="ANF_lig-bd_rcpt"/>
</dbReference>
<dbReference type="FunFam" id="3.40.50.2300:FF:000024">
    <property type="entry name" value="Vomeronasal 2, receptor 73"/>
    <property type="match status" value="1"/>
</dbReference>
<proteinExistence type="predicted"/>
<evidence type="ECO:0000256" key="9">
    <source>
        <dbReference type="ARBA" id="ARBA00023180"/>
    </source>
</evidence>
<evidence type="ECO:0000256" key="10">
    <source>
        <dbReference type="ARBA" id="ARBA00023224"/>
    </source>
</evidence>
<feature type="transmembrane region" description="Helical" evidence="11">
    <location>
        <begin position="597"/>
        <end position="618"/>
    </location>
</feature>
<evidence type="ECO:0000256" key="6">
    <source>
        <dbReference type="ARBA" id="ARBA00023040"/>
    </source>
</evidence>
<evidence type="ECO:0000256" key="3">
    <source>
        <dbReference type="ARBA" id="ARBA00022692"/>
    </source>
</evidence>
<evidence type="ECO:0000256" key="7">
    <source>
        <dbReference type="ARBA" id="ARBA00023136"/>
    </source>
</evidence>
<dbReference type="Pfam" id="PF07562">
    <property type="entry name" value="NCD3G"/>
    <property type="match status" value="1"/>
</dbReference>
<dbReference type="Pfam" id="PF01094">
    <property type="entry name" value="ANF_receptor"/>
    <property type="match status" value="1"/>
</dbReference>
<evidence type="ECO:0000256" key="1">
    <source>
        <dbReference type="ARBA" id="ARBA00004651"/>
    </source>
</evidence>
<dbReference type="InterPro" id="IPR038550">
    <property type="entry name" value="GPCR_3_9-Cys_sf"/>
</dbReference>
<feature type="transmembrane region" description="Helical" evidence="11">
    <location>
        <begin position="781"/>
        <end position="802"/>
    </location>
</feature>
<evidence type="ECO:0000256" key="4">
    <source>
        <dbReference type="ARBA" id="ARBA00022729"/>
    </source>
</evidence>